<evidence type="ECO:0000256" key="5">
    <source>
        <dbReference type="ARBA" id="ARBA00022723"/>
    </source>
</evidence>
<keyword evidence="13" id="KW-1185">Reference proteome</keyword>
<keyword evidence="8" id="KW-0482">Metalloprotease</keyword>
<dbReference type="Gene3D" id="1.10.1380.10">
    <property type="entry name" value="Neutral endopeptidase , domain2"/>
    <property type="match status" value="1"/>
</dbReference>
<evidence type="ECO:0000313" key="12">
    <source>
        <dbReference type="EMBL" id="RZC38215.1"/>
    </source>
</evidence>
<dbReference type="InterPro" id="IPR042089">
    <property type="entry name" value="Peptidase_M13_dom_2"/>
</dbReference>
<dbReference type="InterPro" id="IPR018497">
    <property type="entry name" value="Peptidase_M13_C"/>
</dbReference>
<dbReference type="CDD" id="cd08662">
    <property type="entry name" value="M13"/>
    <property type="match status" value="1"/>
</dbReference>
<evidence type="ECO:0000256" key="7">
    <source>
        <dbReference type="ARBA" id="ARBA00022833"/>
    </source>
</evidence>
<evidence type="ECO:0000256" key="8">
    <source>
        <dbReference type="ARBA" id="ARBA00023049"/>
    </source>
</evidence>
<dbReference type="GO" id="GO:0004222">
    <property type="term" value="F:metalloendopeptidase activity"/>
    <property type="evidence" value="ECO:0007669"/>
    <property type="project" value="InterPro"/>
</dbReference>
<gene>
    <name evidence="12" type="ORF">BDFB_009046</name>
</gene>
<comment type="similarity">
    <text evidence="3">Belongs to the peptidase M13 family.</text>
</comment>
<dbReference type="PANTHER" id="PTHR11733">
    <property type="entry name" value="ZINC METALLOPROTEASE FAMILY M13 NEPRILYSIN-RELATED"/>
    <property type="match status" value="1"/>
</dbReference>
<keyword evidence="9" id="KW-1133">Transmembrane helix</keyword>
<comment type="cofactor">
    <cofactor evidence="1">
        <name>Zn(2+)</name>
        <dbReference type="ChEBI" id="CHEBI:29105"/>
    </cofactor>
</comment>
<dbReference type="Proteomes" id="UP000292052">
    <property type="component" value="Unassembled WGS sequence"/>
</dbReference>
<keyword evidence="4" id="KW-0645">Protease</keyword>
<dbReference type="InterPro" id="IPR000718">
    <property type="entry name" value="Peptidase_M13"/>
</dbReference>
<keyword evidence="5" id="KW-0479">Metal-binding</keyword>
<reference evidence="12 13" key="1">
    <citation type="submission" date="2017-03" db="EMBL/GenBank/DDBJ databases">
        <title>Genome of the blue death feigning beetle - Asbolus verrucosus.</title>
        <authorList>
            <person name="Rider S.D."/>
        </authorList>
    </citation>
    <scope>NUCLEOTIDE SEQUENCE [LARGE SCALE GENOMIC DNA]</scope>
    <source>
        <strain evidence="12">Butters</strain>
        <tissue evidence="12">Head and leg muscle</tissue>
    </source>
</reference>
<proteinExistence type="inferred from homology"/>
<dbReference type="SUPFAM" id="SSF55486">
    <property type="entry name" value="Metalloproteases ('zincins'), catalytic domain"/>
    <property type="match status" value="1"/>
</dbReference>
<dbReference type="AlphaFoldDB" id="A0A482VZL5"/>
<sequence>MTRYTHADFADDDSVNSVQLTEGISTSATHIRYHAGSSIWKQRTMLEKALLVLVATLFFVIVVLTIILHSAEHRIHESRIIHVQTGEELPCLNKSCVHIASNILEAMDLSVDPCEDFYSYACNGWVKANPIPDGKSTWGTFMKLEQQNQLVIKHVLGEYFVLKLQQLILPSSEQPMENLKSKAEKKAKIYYESCLDVNDTVEQFGAKPMIDLIKKMGGWNITDSGFNLTNWSLQRIVELIQNKYNIGGLFSYVVGEDDKNSSRYILQIDQSGLTLPTREYYLNKTEHSKVLEAYLDYMTKVGVLLGGEYNSTKEQMQAVIDFETRLANITTPNELRRDEESLYNLMTIADLYERARFLDWRAFFENAMKIVNRKVNNKEKIVVYAPEYLGNLSLLIEEYQSTEEGNITLNNYMVWQTVRVFSGCLSKAFRDAYKGLRKALMGSEGGEEPQWRYCVQDTNNVLGFAIGAIFVREVFHLDSKNQAEEMINNVRNAFKKNFKNLKWMDEDTRKAAIIKADAISDMIGYPDFIRNTTLLDQRYEDLRVYNDTYFQNNININLYNLQKNLEKINEAVNKTTWSMAPSTVNAYYTPTKNQMVFPAGILQSPFYDPSFPESLNYGGMGVVMGHELTHGFDDQGREFDKDGNLNHWWKNKTIERFKARTKCVVDQYNKYKINSKNINGNQTLGENIADNGGLKAAYHAYLKLMDGQPEPETLPGLPLNHRQLFFVAFAQVWCSSVTKEATALQIEKDSHSPAKFRVIGALSNLKEFSKEFKCDVGTKMNPKNKCEVW</sequence>
<dbReference type="Gene3D" id="3.40.390.10">
    <property type="entry name" value="Collagenase (Catalytic Domain)"/>
    <property type="match status" value="1"/>
</dbReference>
<keyword evidence="9" id="KW-0812">Transmembrane</keyword>
<feature type="domain" description="Peptidase M13 C-terminal" evidence="10">
    <location>
        <begin position="585"/>
        <end position="788"/>
    </location>
</feature>
<evidence type="ECO:0000256" key="1">
    <source>
        <dbReference type="ARBA" id="ARBA00001947"/>
    </source>
</evidence>
<dbReference type="Pfam" id="PF05649">
    <property type="entry name" value="Peptidase_M13_N"/>
    <property type="match status" value="1"/>
</dbReference>
<feature type="domain" description="Peptidase M13 N-terminal" evidence="11">
    <location>
        <begin position="113"/>
        <end position="526"/>
    </location>
</feature>
<accession>A0A482VZL5</accession>
<comment type="subcellular location">
    <subcellularLocation>
        <location evidence="2">Cell membrane</location>
        <topology evidence="2">Single-pass type II membrane protein</topology>
    </subcellularLocation>
</comment>
<keyword evidence="9" id="KW-0472">Membrane</keyword>
<dbReference type="PANTHER" id="PTHR11733:SF167">
    <property type="entry name" value="FI17812P1-RELATED"/>
    <property type="match status" value="1"/>
</dbReference>
<evidence type="ECO:0000256" key="4">
    <source>
        <dbReference type="ARBA" id="ARBA00022670"/>
    </source>
</evidence>
<dbReference type="EMBL" id="QDEB01045371">
    <property type="protein sequence ID" value="RZC38215.1"/>
    <property type="molecule type" value="Genomic_DNA"/>
</dbReference>
<dbReference type="InterPro" id="IPR008753">
    <property type="entry name" value="Peptidase_M13_N"/>
</dbReference>
<dbReference type="OrthoDB" id="6475849at2759"/>
<dbReference type="InterPro" id="IPR024079">
    <property type="entry name" value="MetalloPept_cat_dom_sf"/>
</dbReference>
<evidence type="ECO:0000259" key="10">
    <source>
        <dbReference type="Pfam" id="PF01431"/>
    </source>
</evidence>
<keyword evidence="7" id="KW-0862">Zinc</keyword>
<organism evidence="12 13">
    <name type="scientific">Asbolus verrucosus</name>
    <name type="common">Desert ironclad beetle</name>
    <dbReference type="NCBI Taxonomy" id="1661398"/>
    <lineage>
        <taxon>Eukaryota</taxon>
        <taxon>Metazoa</taxon>
        <taxon>Ecdysozoa</taxon>
        <taxon>Arthropoda</taxon>
        <taxon>Hexapoda</taxon>
        <taxon>Insecta</taxon>
        <taxon>Pterygota</taxon>
        <taxon>Neoptera</taxon>
        <taxon>Endopterygota</taxon>
        <taxon>Coleoptera</taxon>
        <taxon>Polyphaga</taxon>
        <taxon>Cucujiformia</taxon>
        <taxon>Tenebrionidae</taxon>
        <taxon>Pimeliinae</taxon>
        <taxon>Asbolus</taxon>
    </lineage>
</organism>
<dbReference type="PROSITE" id="PS51885">
    <property type="entry name" value="NEPRILYSIN"/>
    <property type="match status" value="1"/>
</dbReference>
<dbReference type="PRINTS" id="PR00786">
    <property type="entry name" value="NEPRILYSIN"/>
</dbReference>
<dbReference type="GO" id="GO:0016485">
    <property type="term" value="P:protein processing"/>
    <property type="evidence" value="ECO:0007669"/>
    <property type="project" value="TreeGrafter"/>
</dbReference>
<evidence type="ECO:0000256" key="9">
    <source>
        <dbReference type="SAM" id="Phobius"/>
    </source>
</evidence>
<evidence type="ECO:0000256" key="2">
    <source>
        <dbReference type="ARBA" id="ARBA00004401"/>
    </source>
</evidence>
<feature type="transmembrane region" description="Helical" evidence="9">
    <location>
        <begin position="49"/>
        <end position="71"/>
    </location>
</feature>
<dbReference type="GO" id="GO:0046872">
    <property type="term" value="F:metal ion binding"/>
    <property type="evidence" value="ECO:0007669"/>
    <property type="project" value="UniProtKB-KW"/>
</dbReference>
<evidence type="ECO:0000256" key="6">
    <source>
        <dbReference type="ARBA" id="ARBA00022801"/>
    </source>
</evidence>
<evidence type="ECO:0000259" key="11">
    <source>
        <dbReference type="Pfam" id="PF05649"/>
    </source>
</evidence>
<comment type="caution">
    <text evidence="12">The sequence shown here is derived from an EMBL/GenBank/DDBJ whole genome shotgun (WGS) entry which is preliminary data.</text>
</comment>
<dbReference type="Pfam" id="PF01431">
    <property type="entry name" value="Peptidase_M13"/>
    <property type="match status" value="1"/>
</dbReference>
<evidence type="ECO:0000256" key="3">
    <source>
        <dbReference type="ARBA" id="ARBA00007357"/>
    </source>
</evidence>
<evidence type="ECO:0000313" key="13">
    <source>
        <dbReference type="Proteomes" id="UP000292052"/>
    </source>
</evidence>
<dbReference type="GO" id="GO:0005886">
    <property type="term" value="C:plasma membrane"/>
    <property type="evidence" value="ECO:0007669"/>
    <property type="project" value="UniProtKB-SubCell"/>
</dbReference>
<dbReference type="STRING" id="1661398.A0A482VZL5"/>
<keyword evidence="6" id="KW-0378">Hydrolase</keyword>
<protein>
    <submittedName>
        <fullName evidence="12">Peptidase M13 N domain containing protein</fullName>
    </submittedName>
</protein>
<name>A0A482VZL5_ASBVE</name>